<protein>
    <recommendedName>
        <fullName evidence="3">Carboxylic ester hydrolase</fullName>
        <ecNumber evidence="3">3.1.1.-</ecNumber>
    </recommendedName>
</protein>
<evidence type="ECO:0000256" key="1">
    <source>
        <dbReference type="ARBA" id="ARBA00005964"/>
    </source>
</evidence>
<reference evidence="5" key="2">
    <citation type="submission" date="2020-02" db="EMBL/GenBank/DDBJ databases">
        <authorList>
            <person name="Gilchrist C.L.M."/>
            <person name="Chooi Y.-H."/>
        </authorList>
    </citation>
    <scope>NUCLEOTIDE SEQUENCE</scope>
    <source>
        <strain evidence="5">MST-FP2251</strain>
    </source>
</reference>
<dbReference type="Pfam" id="PF00135">
    <property type="entry name" value="COesterase"/>
    <property type="match status" value="1"/>
</dbReference>
<evidence type="ECO:0000256" key="2">
    <source>
        <dbReference type="ARBA" id="ARBA00022801"/>
    </source>
</evidence>
<comment type="caution">
    <text evidence="5">The sequence shown here is derived from an EMBL/GenBank/DDBJ whole genome shotgun (WGS) entry which is preliminary data.</text>
</comment>
<dbReference type="EC" id="3.1.1.-" evidence="3"/>
<dbReference type="AlphaFoldDB" id="A0AAD4GN28"/>
<reference evidence="5" key="1">
    <citation type="journal article" date="2019" name="Beilstein J. Org. Chem.">
        <title>Nanangenines: drimane sesquiterpenoids as the dominant metabolite cohort of a novel Australian fungus, Aspergillus nanangensis.</title>
        <authorList>
            <person name="Lacey H.J."/>
            <person name="Gilchrist C.L.M."/>
            <person name="Crombie A."/>
            <person name="Kalaitzis J.A."/>
            <person name="Vuong D."/>
            <person name="Rutledge P.J."/>
            <person name="Turner P."/>
            <person name="Pitt J.I."/>
            <person name="Lacey E."/>
            <person name="Chooi Y.H."/>
            <person name="Piggott A.M."/>
        </authorList>
    </citation>
    <scope>NUCLEOTIDE SEQUENCE</scope>
    <source>
        <strain evidence="5">MST-FP2251</strain>
    </source>
</reference>
<feature type="domain" description="Carboxylesterase type B" evidence="4">
    <location>
        <begin position="16"/>
        <end position="486"/>
    </location>
</feature>
<evidence type="ECO:0000313" key="6">
    <source>
        <dbReference type="Proteomes" id="UP001194746"/>
    </source>
</evidence>
<organism evidence="5 6">
    <name type="scientific">Aspergillus nanangensis</name>
    <dbReference type="NCBI Taxonomy" id="2582783"/>
    <lineage>
        <taxon>Eukaryota</taxon>
        <taxon>Fungi</taxon>
        <taxon>Dikarya</taxon>
        <taxon>Ascomycota</taxon>
        <taxon>Pezizomycotina</taxon>
        <taxon>Eurotiomycetes</taxon>
        <taxon>Eurotiomycetidae</taxon>
        <taxon>Eurotiales</taxon>
        <taxon>Aspergillaceae</taxon>
        <taxon>Aspergillus</taxon>
        <taxon>Aspergillus subgen. Circumdati</taxon>
    </lineage>
</organism>
<dbReference type="InterPro" id="IPR019826">
    <property type="entry name" value="Carboxylesterase_B_AS"/>
</dbReference>
<keyword evidence="6" id="KW-1185">Reference proteome</keyword>
<proteinExistence type="inferred from homology"/>
<dbReference type="Gene3D" id="3.40.50.1820">
    <property type="entry name" value="alpha/beta hydrolase"/>
    <property type="match status" value="1"/>
</dbReference>
<accession>A0AAD4GN28</accession>
<dbReference type="Proteomes" id="UP001194746">
    <property type="component" value="Unassembled WGS sequence"/>
</dbReference>
<dbReference type="InterPro" id="IPR002018">
    <property type="entry name" value="CarbesteraseB"/>
</dbReference>
<dbReference type="EMBL" id="VCAU01000199">
    <property type="protein sequence ID" value="KAF9882955.1"/>
    <property type="molecule type" value="Genomic_DNA"/>
</dbReference>
<dbReference type="PANTHER" id="PTHR43142:SF4">
    <property type="entry name" value="CARBOXYLIC ESTER HYDROLASE"/>
    <property type="match status" value="1"/>
</dbReference>
<name>A0AAD4GN28_ASPNN</name>
<dbReference type="GO" id="GO:0016787">
    <property type="term" value="F:hydrolase activity"/>
    <property type="evidence" value="ECO:0007669"/>
    <property type="project" value="UniProtKB-KW"/>
</dbReference>
<evidence type="ECO:0000313" key="5">
    <source>
        <dbReference type="EMBL" id="KAF9882955.1"/>
    </source>
</evidence>
<dbReference type="SUPFAM" id="SSF53474">
    <property type="entry name" value="alpha/beta-Hydrolases"/>
    <property type="match status" value="1"/>
</dbReference>
<gene>
    <name evidence="5" type="ORF">FE257_004382</name>
</gene>
<evidence type="ECO:0000259" key="4">
    <source>
        <dbReference type="Pfam" id="PF00135"/>
    </source>
</evidence>
<sequence>MEYIRDPYLKSLAGRGYIEGCTLSDKTTKTPLCHYFGGLRYALPPQQRWRRAEKLPESYSYGSKYQPGRCSGDTGVCPQPSFLSLSFGDNWSEDCFQTNVWVPTGEPPKGGWPVLFFIHGGFLQFGTPNIFHAAELLGDAGFNAIVVTPAYRLGIFGFLSSSELETDAASVGETSGNQGMWDQRIALEWTRDNIALFGGNPSQITISGYSAGAYSVFYQLAYDVHLPADQSIVKQACIWSNSPATQPRNALATQAQFNEVLAALHIPLHISWSEKLARLRATDSQKLLAAATSVDTHQFRPWSDNVFVPSRLFESFDNGNFGRRIAARGVRILLGECRDERNLYATWFPPQNTLAGLHKRLLADYHRPAVDALMRLYYPDGRLPANCQNWDCDAFGRIYADMQVHYMQRGLIDALVRGGAEHLLYRYRVEYRLKCADKTIPPEWEVTHATDQYMWFWGNGECLEPEEKPIIQRAFIGPLTKFVHGEADINWGTSNHREIRKLSPNGSVEIWQDGLWDEAMRIWRGLREVGEPADGTGAKL</sequence>
<keyword evidence="2 3" id="KW-0378">Hydrolase</keyword>
<evidence type="ECO:0000256" key="3">
    <source>
        <dbReference type="RuleBase" id="RU361235"/>
    </source>
</evidence>
<dbReference type="PANTHER" id="PTHR43142">
    <property type="entry name" value="CARBOXYLIC ESTER HYDROLASE"/>
    <property type="match status" value="1"/>
</dbReference>
<comment type="similarity">
    <text evidence="1 3">Belongs to the type-B carboxylesterase/lipase family.</text>
</comment>
<dbReference type="PROSITE" id="PS00122">
    <property type="entry name" value="CARBOXYLESTERASE_B_1"/>
    <property type="match status" value="1"/>
</dbReference>
<dbReference type="InterPro" id="IPR029058">
    <property type="entry name" value="AB_hydrolase_fold"/>
</dbReference>